<dbReference type="SUPFAM" id="SSF53098">
    <property type="entry name" value="Ribonuclease H-like"/>
    <property type="match status" value="1"/>
</dbReference>
<dbReference type="PANTHER" id="PTHR42648:SF32">
    <property type="entry name" value="RIBONUCLEASE H-LIKE DOMAIN, GAG-PRE-INTEGRASE DOMAIN PROTEIN-RELATED"/>
    <property type="match status" value="1"/>
</dbReference>
<dbReference type="InterPro" id="IPR036397">
    <property type="entry name" value="RNaseH_sf"/>
</dbReference>
<feature type="domain" description="Integrase catalytic" evidence="1">
    <location>
        <begin position="1"/>
        <end position="107"/>
    </location>
</feature>
<dbReference type="Proteomes" id="UP001172457">
    <property type="component" value="Chromosome 3"/>
</dbReference>
<dbReference type="InterPro" id="IPR012337">
    <property type="entry name" value="RNaseH-like_sf"/>
</dbReference>
<dbReference type="InterPro" id="IPR001584">
    <property type="entry name" value="Integrase_cat-core"/>
</dbReference>
<dbReference type="Gene3D" id="3.30.420.10">
    <property type="entry name" value="Ribonuclease H-like superfamily/Ribonuclease H"/>
    <property type="match status" value="1"/>
</dbReference>
<dbReference type="AlphaFoldDB" id="A0AA38WQC7"/>
<organism evidence="2 3">
    <name type="scientific">Centaurea solstitialis</name>
    <name type="common">yellow star-thistle</name>
    <dbReference type="NCBI Taxonomy" id="347529"/>
    <lineage>
        <taxon>Eukaryota</taxon>
        <taxon>Viridiplantae</taxon>
        <taxon>Streptophyta</taxon>
        <taxon>Embryophyta</taxon>
        <taxon>Tracheophyta</taxon>
        <taxon>Spermatophyta</taxon>
        <taxon>Magnoliopsida</taxon>
        <taxon>eudicotyledons</taxon>
        <taxon>Gunneridae</taxon>
        <taxon>Pentapetalae</taxon>
        <taxon>asterids</taxon>
        <taxon>campanulids</taxon>
        <taxon>Asterales</taxon>
        <taxon>Asteraceae</taxon>
        <taxon>Carduoideae</taxon>
        <taxon>Cardueae</taxon>
        <taxon>Centaureinae</taxon>
        <taxon>Centaurea</taxon>
    </lineage>
</organism>
<evidence type="ECO:0000313" key="2">
    <source>
        <dbReference type="EMBL" id="KAJ9558364.1"/>
    </source>
</evidence>
<reference evidence="2" key="1">
    <citation type="submission" date="2023-03" db="EMBL/GenBank/DDBJ databases">
        <title>Chromosome-scale reference genome and RAD-based genetic map of yellow starthistle (Centaurea solstitialis) reveal putative structural variation and QTLs associated with invader traits.</title>
        <authorList>
            <person name="Reatini B."/>
            <person name="Cang F.A."/>
            <person name="Jiang Q."/>
            <person name="Mckibben M.T.W."/>
            <person name="Barker M.S."/>
            <person name="Rieseberg L.H."/>
            <person name="Dlugosch K.M."/>
        </authorList>
    </citation>
    <scope>NUCLEOTIDE SEQUENCE</scope>
    <source>
        <strain evidence="2">CAN-66</strain>
        <tissue evidence="2">Leaf</tissue>
    </source>
</reference>
<protein>
    <recommendedName>
        <fullName evidence="1">Integrase catalytic domain-containing protein</fullName>
    </recommendedName>
</protein>
<gene>
    <name evidence="2" type="ORF">OSB04_012978</name>
</gene>
<dbReference type="GO" id="GO:0003676">
    <property type="term" value="F:nucleic acid binding"/>
    <property type="evidence" value="ECO:0007669"/>
    <property type="project" value="InterPro"/>
</dbReference>
<accession>A0AA38WQC7</accession>
<dbReference type="InterPro" id="IPR039537">
    <property type="entry name" value="Retrotran_Ty1/copia-like"/>
</dbReference>
<dbReference type="PROSITE" id="PS50994">
    <property type="entry name" value="INTEGRASE"/>
    <property type="match status" value="1"/>
</dbReference>
<name>A0AA38WQC7_9ASTR</name>
<evidence type="ECO:0000313" key="3">
    <source>
        <dbReference type="Proteomes" id="UP001172457"/>
    </source>
</evidence>
<keyword evidence="3" id="KW-1185">Reference proteome</keyword>
<comment type="caution">
    <text evidence="2">The sequence shown here is derived from an EMBL/GenBank/DDBJ whole genome shotgun (WGS) entry which is preliminary data.</text>
</comment>
<dbReference type="EMBL" id="JARYMX010000003">
    <property type="protein sequence ID" value="KAJ9558364.1"/>
    <property type="molecule type" value="Genomic_DNA"/>
</dbReference>
<proteinExistence type="predicted"/>
<dbReference type="GO" id="GO:0015074">
    <property type="term" value="P:DNA integration"/>
    <property type="evidence" value="ECO:0007669"/>
    <property type="project" value="InterPro"/>
</dbReference>
<evidence type="ECO:0000259" key="1">
    <source>
        <dbReference type="PROSITE" id="PS50994"/>
    </source>
</evidence>
<sequence>MENKTNLRVKVIRSDNGTEFKNADLNIFCEEKGIERQYSAPRTPQQNGVAERRNRTLIEATRTMLADSKLPITFWAEAVNTACYVQNIVLIVRSKGKTPYELFEKKKPYIGFLKPFGCPCTILDTKTHLGKIFFSKQSLRVFNNSTRIIEESDNVKCNENTPNIPGSGPTWLFDIDSLTNCWVFEVTTAGYYCWLPLLVTTASYHCSLLLLVRDKERRLLEEKDKERILLEDKDKDLKIIME</sequence>
<dbReference type="PANTHER" id="PTHR42648">
    <property type="entry name" value="TRANSPOSASE, PUTATIVE-RELATED"/>
    <property type="match status" value="1"/>
</dbReference>